<dbReference type="Proteomes" id="UP000033441">
    <property type="component" value="Unassembled WGS sequence"/>
</dbReference>
<reference evidence="1 2" key="1">
    <citation type="submission" date="2015-02" db="EMBL/GenBank/DDBJ databases">
        <title>Genome Sequencing of Rickettsiales.</title>
        <authorList>
            <person name="Daugherty S.C."/>
            <person name="Su Q."/>
            <person name="Abolude K."/>
            <person name="Beier-Sexton M."/>
            <person name="Carlyon J.A."/>
            <person name="Carter R."/>
            <person name="Day N.P."/>
            <person name="Dumler S.J."/>
            <person name="Dyachenko V."/>
            <person name="Godinez A."/>
            <person name="Kurtti T.J."/>
            <person name="Lichay M."/>
            <person name="Mullins K.E."/>
            <person name="Ott S."/>
            <person name="Pappas-Brown V."/>
            <person name="Paris D.H."/>
            <person name="Patel P."/>
            <person name="Richards A.L."/>
            <person name="Sadzewicz L."/>
            <person name="Sears K."/>
            <person name="Seidman D."/>
            <person name="Sengamalay N."/>
            <person name="Stenos J."/>
            <person name="Tallon L.J."/>
            <person name="Vincent G."/>
            <person name="Fraser C.M."/>
            <person name="Munderloh U."/>
            <person name="Dunning-Hotopp J.C."/>
        </authorList>
    </citation>
    <scope>NUCLEOTIDE SEQUENCE [LARGE SCALE GENOMIC DNA]</scope>
    <source>
        <strain evidence="1 2">ApMUC09</strain>
    </source>
</reference>
<proteinExistence type="predicted"/>
<gene>
    <name evidence="1" type="ORF">APHMUC_0302</name>
</gene>
<name>A0A0F3N8C2_ANAPH</name>
<evidence type="ECO:0000313" key="2">
    <source>
        <dbReference type="Proteomes" id="UP000033441"/>
    </source>
</evidence>
<dbReference type="AlphaFoldDB" id="A0A0F3N8C2"/>
<dbReference type="PATRIC" id="fig|1359152.3.peg.317"/>
<accession>A0A0F3N8C2</accession>
<organism evidence="1 2">
    <name type="scientific">Anaplasma phagocytophilum str. ApMUC09</name>
    <dbReference type="NCBI Taxonomy" id="1359152"/>
    <lineage>
        <taxon>Bacteria</taxon>
        <taxon>Pseudomonadati</taxon>
        <taxon>Pseudomonadota</taxon>
        <taxon>Alphaproteobacteria</taxon>
        <taxon>Rickettsiales</taxon>
        <taxon>Anaplasmataceae</taxon>
        <taxon>Anaplasma</taxon>
        <taxon>phagocytophilum group</taxon>
    </lineage>
</organism>
<dbReference type="EMBL" id="LANV01000001">
    <property type="protein sequence ID" value="KJV64323.1"/>
    <property type="molecule type" value="Genomic_DNA"/>
</dbReference>
<evidence type="ECO:0000313" key="1">
    <source>
        <dbReference type="EMBL" id="KJV64323.1"/>
    </source>
</evidence>
<comment type="caution">
    <text evidence="1">The sequence shown here is derived from an EMBL/GenBank/DDBJ whole genome shotgun (WGS) entry which is preliminary data.</text>
</comment>
<sequence>MHFVEGFFVIDNGMRNSKSLSKVDGVLVLCILIIDLHM</sequence>
<protein>
    <submittedName>
        <fullName evidence="1">Uncharacterized protein</fullName>
    </submittedName>
</protein>